<accession>A0A4R9C0U1</accession>
<reference evidence="1 2" key="1">
    <citation type="submission" date="2019-01" db="EMBL/GenBank/DDBJ databases">
        <title>Draft Genome Sequences of Helcococcus ovis Strains Isolated from the Uterus and Vagina of Dairy Cows with Metritis.</title>
        <authorList>
            <person name="Cunha F."/>
            <person name="Jeon S.J."/>
            <person name="Kutzer P."/>
            <person name="Galvao K.N."/>
        </authorList>
    </citation>
    <scope>NUCLEOTIDE SEQUENCE [LARGE SCALE GENOMIC DNA]</scope>
    <source>
        <strain evidence="1 2">KG-37</strain>
    </source>
</reference>
<gene>
    <name evidence="1" type="ORF">EQF91_06220</name>
</gene>
<organism evidence="1 2">
    <name type="scientific">Helcococcus ovis</name>
    <dbReference type="NCBI Taxonomy" id="72026"/>
    <lineage>
        <taxon>Bacteria</taxon>
        <taxon>Bacillati</taxon>
        <taxon>Bacillota</taxon>
        <taxon>Tissierellia</taxon>
        <taxon>Tissierellales</taxon>
        <taxon>Peptoniphilaceae</taxon>
        <taxon>Helcococcus</taxon>
    </lineage>
</organism>
<dbReference type="AlphaFoldDB" id="A0A4R9C0U1"/>
<comment type="caution">
    <text evidence="1">The sequence shown here is derived from an EMBL/GenBank/DDBJ whole genome shotgun (WGS) entry which is preliminary data.</text>
</comment>
<sequence>MAIELNSRMNTGLHNASRLIRSETMHQMNEINKASMKELGVTKVQEIVTFDERTFSECSPHNKKIHDIDKAPILLRHPNCRCVLVPYVDVDKIADEFDRREDEIILKSEIDAYRSENFKANKIEEIGKYFSKDKYYIGKLPISVEGFPSDKSVYITKYDISRILFRHGSEISENAMNNLNKSILNPQEILKIKNKGDNRIMILNSVPGDRNHFTELILVKKMIIILSTS</sequence>
<evidence type="ECO:0008006" key="3">
    <source>
        <dbReference type="Google" id="ProtNLM"/>
    </source>
</evidence>
<name>A0A4R9C0U1_9FIRM</name>
<proteinExistence type="predicted"/>
<evidence type="ECO:0000313" key="1">
    <source>
        <dbReference type="EMBL" id="TFF65268.1"/>
    </source>
</evidence>
<evidence type="ECO:0000313" key="2">
    <source>
        <dbReference type="Proteomes" id="UP000297454"/>
    </source>
</evidence>
<dbReference type="EMBL" id="SCFR01000022">
    <property type="protein sequence ID" value="TFF65268.1"/>
    <property type="molecule type" value="Genomic_DNA"/>
</dbReference>
<dbReference type="Proteomes" id="UP000297454">
    <property type="component" value="Unassembled WGS sequence"/>
</dbReference>
<keyword evidence="2" id="KW-1185">Reference proteome</keyword>
<protein>
    <recommendedName>
        <fullName evidence="3">Phage head morphogenesis domain-containing protein</fullName>
    </recommendedName>
</protein>